<gene>
    <name evidence="1" type="ORF">E3U43_000279</name>
</gene>
<organism evidence="1 2">
    <name type="scientific">Larimichthys crocea</name>
    <name type="common">Large yellow croaker</name>
    <name type="synonym">Pseudosciaena crocea</name>
    <dbReference type="NCBI Taxonomy" id="215358"/>
    <lineage>
        <taxon>Eukaryota</taxon>
        <taxon>Metazoa</taxon>
        <taxon>Chordata</taxon>
        <taxon>Craniata</taxon>
        <taxon>Vertebrata</taxon>
        <taxon>Euteleostomi</taxon>
        <taxon>Actinopterygii</taxon>
        <taxon>Neopterygii</taxon>
        <taxon>Teleostei</taxon>
        <taxon>Neoteleostei</taxon>
        <taxon>Acanthomorphata</taxon>
        <taxon>Eupercaria</taxon>
        <taxon>Sciaenidae</taxon>
        <taxon>Larimichthys</taxon>
    </lineage>
</organism>
<evidence type="ECO:0000313" key="2">
    <source>
        <dbReference type="Proteomes" id="UP000793456"/>
    </source>
</evidence>
<dbReference type="Proteomes" id="UP000793456">
    <property type="component" value="Chromosome XXII"/>
</dbReference>
<proteinExistence type="predicted"/>
<evidence type="ECO:0000313" key="1">
    <source>
        <dbReference type="EMBL" id="TMS03390.1"/>
    </source>
</evidence>
<reference evidence="1" key="1">
    <citation type="submission" date="2018-11" db="EMBL/GenBank/DDBJ databases">
        <title>The sequence and de novo assembly of Larimichthys crocea genome using PacBio and Hi-C technologies.</title>
        <authorList>
            <person name="Xu P."/>
            <person name="Chen B."/>
            <person name="Zhou Z."/>
            <person name="Ke Q."/>
            <person name="Wu Y."/>
            <person name="Bai H."/>
            <person name="Pu F."/>
        </authorList>
    </citation>
    <scope>NUCLEOTIDE SEQUENCE</scope>
    <source>
        <tissue evidence="1">Muscle</tissue>
    </source>
</reference>
<dbReference type="EMBL" id="CM011695">
    <property type="protein sequence ID" value="TMS03390.1"/>
    <property type="molecule type" value="Genomic_DNA"/>
</dbReference>
<comment type="caution">
    <text evidence="1">The sequence shown here is derived from an EMBL/GenBank/DDBJ whole genome shotgun (WGS) entry which is preliminary data.</text>
</comment>
<protein>
    <submittedName>
        <fullName evidence="1">Uncharacterized protein</fullName>
    </submittedName>
</protein>
<name>A0ACD3Q872_LARCR</name>
<accession>A0ACD3Q872</accession>
<keyword evidence="2" id="KW-1185">Reference proteome</keyword>
<sequence>MGQVRVTYGTLNEADPAPHRTPGVGRATEEQDFVPLLDSVVFLANQSEANITLRVLDDEDPERDESVFVKLISVQLIEGEQERLISNSPSLGPRTDIIAEVIVEASDGAFGVLQLSASAVSVAEHYVGPIINVNTCWWDFRGCICQVQSSALDRQSQRVHMYLSVYNPIGEDYSVASSDVVLLEGESSKSVPVYVINDVVPELEETFLIELINQTTGGALLGGLTRAIITILPSDDPFGAFVFQAVPVTIEEPGSNSIDVTLPIVRNAGTIGTVVIQWRATVNGKLAVGDIRPVSGEVTFAPGETMKMLRVEILADDVPEITEIIKVELTGASNGGNLGADTSVNIIVPANDNPYGTVHFQQSVYRIQEPLEGVYSANISVQRSGGHFGRLEIVYSTFEIDIVGLALDDGQNLLIYYDLPKPRHSIHCPH</sequence>